<dbReference type="STRING" id="1513896.SAMN05660841_03280"/>
<keyword evidence="3 5" id="KW-1133">Transmembrane helix</keyword>
<dbReference type="AlphaFoldDB" id="A0A1T5FIE4"/>
<evidence type="ECO:0000256" key="2">
    <source>
        <dbReference type="ARBA" id="ARBA00022692"/>
    </source>
</evidence>
<feature type="domain" description="Methylamine utilisation protein MauE" evidence="6">
    <location>
        <begin position="24"/>
        <end position="150"/>
    </location>
</feature>
<keyword evidence="2 5" id="KW-0812">Transmembrane</keyword>
<evidence type="ECO:0000256" key="3">
    <source>
        <dbReference type="ARBA" id="ARBA00022989"/>
    </source>
</evidence>
<evidence type="ECO:0000256" key="4">
    <source>
        <dbReference type="ARBA" id="ARBA00023136"/>
    </source>
</evidence>
<dbReference type="Proteomes" id="UP000190150">
    <property type="component" value="Unassembled WGS sequence"/>
</dbReference>
<keyword evidence="4 5" id="KW-0472">Membrane</keyword>
<evidence type="ECO:0000256" key="5">
    <source>
        <dbReference type="SAM" id="Phobius"/>
    </source>
</evidence>
<organism evidence="7 8">
    <name type="scientific">Sphingobacterium nematocida</name>
    <dbReference type="NCBI Taxonomy" id="1513896"/>
    <lineage>
        <taxon>Bacteria</taxon>
        <taxon>Pseudomonadati</taxon>
        <taxon>Bacteroidota</taxon>
        <taxon>Sphingobacteriia</taxon>
        <taxon>Sphingobacteriales</taxon>
        <taxon>Sphingobacteriaceae</taxon>
        <taxon>Sphingobacterium</taxon>
    </lineage>
</organism>
<feature type="transmembrane region" description="Helical" evidence="5">
    <location>
        <begin position="21"/>
        <end position="42"/>
    </location>
</feature>
<evidence type="ECO:0000313" key="8">
    <source>
        <dbReference type="Proteomes" id="UP000190150"/>
    </source>
</evidence>
<keyword evidence="8" id="KW-1185">Reference proteome</keyword>
<reference evidence="8" key="1">
    <citation type="submission" date="2017-02" db="EMBL/GenBank/DDBJ databases">
        <authorList>
            <person name="Varghese N."/>
            <person name="Submissions S."/>
        </authorList>
    </citation>
    <scope>NUCLEOTIDE SEQUENCE [LARGE SCALE GENOMIC DNA]</scope>
    <source>
        <strain evidence="8">DSM 24091</strain>
    </source>
</reference>
<name>A0A1T5FIE4_9SPHI</name>
<dbReference type="Pfam" id="PF07291">
    <property type="entry name" value="MauE"/>
    <property type="match status" value="1"/>
</dbReference>
<comment type="subcellular location">
    <subcellularLocation>
        <location evidence="1">Membrane</location>
        <topology evidence="1">Multi-pass membrane protein</topology>
    </subcellularLocation>
</comment>
<dbReference type="InterPro" id="IPR009908">
    <property type="entry name" value="Methylamine_util_MauE"/>
</dbReference>
<evidence type="ECO:0000313" key="7">
    <source>
        <dbReference type="EMBL" id="SKB95846.1"/>
    </source>
</evidence>
<gene>
    <name evidence="7" type="ORF">SAMN05660841_03280</name>
</gene>
<evidence type="ECO:0000259" key="6">
    <source>
        <dbReference type="Pfam" id="PF07291"/>
    </source>
</evidence>
<dbReference type="GO" id="GO:0016020">
    <property type="term" value="C:membrane"/>
    <property type="evidence" value="ECO:0007669"/>
    <property type="project" value="UniProtKB-SubCell"/>
</dbReference>
<accession>A0A1T5FIE4</accession>
<dbReference type="EMBL" id="FUZF01000016">
    <property type="protein sequence ID" value="SKB95846.1"/>
    <property type="molecule type" value="Genomic_DNA"/>
</dbReference>
<feature type="transmembrane region" description="Helical" evidence="5">
    <location>
        <begin position="135"/>
        <end position="155"/>
    </location>
</feature>
<proteinExistence type="predicted"/>
<dbReference type="OrthoDB" id="680026at2"/>
<dbReference type="GO" id="GO:0030416">
    <property type="term" value="P:methylamine metabolic process"/>
    <property type="evidence" value="ECO:0007669"/>
    <property type="project" value="InterPro"/>
</dbReference>
<dbReference type="RefSeq" id="WP_079644674.1">
    <property type="nucleotide sequence ID" value="NZ_FUZF01000016.1"/>
</dbReference>
<feature type="transmembrane region" description="Helical" evidence="5">
    <location>
        <begin position="68"/>
        <end position="86"/>
    </location>
</feature>
<evidence type="ECO:0000256" key="1">
    <source>
        <dbReference type="ARBA" id="ARBA00004141"/>
    </source>
</evidence>
<feature type="transmembrane region" description="Helical" evidence="5">
    <location>
        <begin position="93"/>
        <end position="115"/>
    </location>
</feature>
<protein>
    <recommendedName>
        <fullName evidence="6">Methylamine utilisation protein MauE domain-containing protein</fullName>
    </recommendedName>
</protein>
<sequence length="164" mass="18692">MNNQIETKRRPFSLSISKLTINRKIIVEIIQWAFFLLFLYSAGDKIFDFEKFQLELSKSPIITDFSEYIAYSLPITEAIIAVLVVIPRTSFVGLLASFTLIVLFTTYIFLIMNYTDDIPCSCNGILEGASWSQHLVFNVVFVLLAIVGLFLQANIDSYKINQKS</sequence>